<dbReference type="Pfam" id="PF10358">
    <property type="entry name" value="NT-C2"/>
    <property type="match status" value="1"/>
</dbReference>
<feature type="domain" description="C2 NT-type" evidence="2">
    <location>
        <begin position="101"/>
        <end position="249"/>
    </location>
</feature>
<dbReference type="PANTHER" id="PTHR33414">
    <property type="entry name" value="PROTEIN PLASTID MOVEMENT IMPAIRED 1-RELATED 1"/>
    <property type="match status" value="1"/>
</dbReference>
<proteinExistence type="predicted"/>
<dbReference type="PROSITE" id="PS51840">
    <property type="entry name" value="C2_NT"/>
    <property type="match status" value="1"/>
</dbReference>
<dbReference type="GO" id="GO:0031022">
    <property type="term" value="P:nuclear migration along microfilament"/>
    <property type="evidence" value="ECO:0007669"/>
    <property type="project" value="EnsemblPlants"/>
</dbReference>
<feature type="region of interest" description="Disordered" evidence="1">
    <location>
        <begin position="36"/>
        <end position="88"/>
    </location>
</feature>
<feature type="region of interest" description="Disordered" evidence="1">
    <location>
        <begin position="1"/>
        <end position="21"/>
    </location>
</feature>
<feature type="region of interest" description="Disordered" evidence="1">
    <location>
        <begin position="284"/>
        <end position="310"/>
    </location>
</feature>
<evidence type="ECO:0000313" key="3">
    <source>
        <dbReference type="EnsemblPlants" id="Kaladp0047s0165.1.v1.1"/>
    </source>
</evidence>
<dbReference type="Pfam" id="PF21745">
    <property type="entry name" value="PMI1_PMIR1-2_C"/>
    <property type="match status" value="1"/>
</dbReference>
<accession>A0A7N0ZXU7</accession>
<feature type="region of interest" description="Disordered" evidence="1">
    <location>
        <begin position="1219"/>
        <end position="1239"/>
    </location>
</feature>
<dbReference type="PANTHER" id="PTHR33414:SF1">
    <property type="entry name" value="PROTEIN PLASTID MOVEMENT IMPAIRED 1-RELATED 1"/>
    <property type="match status" value="1"/>
</dbReference>
<feature type="region of interest" description="Disordered" evidence="1">
    <location>
        <begin position="1165"/>
        <end position="1205"/>
    </location>
</feature>
<dbReference type="Gramene" id="Kaladp0047s0165.1.v1.1">
    <property type="protein sequence ID" value="Kaladp0047s0165.1.v1.1"/>
    <property type="gene ID" value="Kaladp0047s0165.v1.1"/>
</dbReference>
<evidence type="ECO:0000259" key="2">
    <source>
        <dbReference type="PROSITE" id="PS51840"/>
    </source>
</evidence>
<feature type="compositionally biased region" description="Polar residues" evidence="1">
    <location>
        <begin position="1223"/>
        <end position="1233"/>
    </location>
</feature>
<feature type="compositionally biased region" description="Basic and acidic residues" evidence="1">
    <location>
        <begin position="8"/>
        <end position="19"/>
    </location>
</feature>
<dbReference type="InterPro" id="IPR019448">
    <property type="entry name" value="NT-C2"/>
</dbReference>
<dbReference type="InterPro" id="IPR039614">
    <property type="entry name" value="PMI1-like"/>
</dbReference>
<evidence type="ECO:0000256" key="1">
    <source>
        <dbReference type="SAM" id="MobiDB-lite"/>
    </source>
</evidence>
<dbReference type="InterPro" id="IPR048972">
    <property type="entry name" value="PMI1_PMIR1-2_C"/>
</dbReference>
<dbReference type="OMA" id="GNGPHHS"/>
<protein>
    <recommendedName>
        <fullName evidence="2">C2 NT-type domain-containing protein</fullName>
    </recommendedName>
</protein>
<keyword evidence="4" id="KW-1185">Reference proteome</keyword>
<dbReference type="AlphaFoldDB" id="A0A7N0ZXU7"/>
<reference evidence="3" key="1">
    <citation type="submission" date="2021-01" db="UniProtKB">
        <authorList>
            <consortium name="EnsemblPlants"/>
        </authorList>
    </citation>
    <scope>IDENTIFICATION</scope>
</reference>
<evidence type="ECO:0000313" key="4">
    <source>
        <dbReference type="Proteomes" id="UP000594263"/>
    </source>
</evidence>
<dbReference type="GO" id="GO:0009637">
    <property type="term" value="P:response to blue light"/>
    <property type="evidence" value="ECO:0007669"/>
    <property type="project" value="EnsemblPlants"/>
</dbReference>
<dbReference type="EnsemblPlants" id="Kaladp0047s0165.1.v1.1">
    <property type="protein sequence ID" value="Kaladp0047s0165.1.v1.1"/>
    <property type="gene ID" value="Kaladp0047s0165.v1.1"/>
</dbReference>
<sequence length="1239" mass="135690">MMTSASESGKRKGGEDAENGKLLNEIEAISKALYLDSKDPNPKGKIHARSASVGGGVGSGRSGFPEPKMTKSANSGLYDEEPKKDTSSKSFWNWKKPLKALSHIRNKRFNCCFSLIVHSIEGLPNDLNYASLRVHWKRRDGEVATECAKVVDGVAEFDQRLTHTCSVYGSRSGPHHSAKYEAKHFLLYATLFGSPEVELGKHRIDLTRLLPLTLEELEEEKSYGRWTTNFKLSGKAKGAMMHVSFGYSVVKDNVSPPHVNNKFAPGGTISKQSSMSIARYGSKVTHNSAGPSLRRTGSLPSNPVRKPLGLSGSVEDIKVMHEVSTTSSSETPILIKMACRELDKENLQTSVVDKPEVDVFTVNLQPPDHTSLLSDTDKEKLHKEREKNEMFVPQHGKGLLGEEPDEDVEIVEAVKILEASSVEEASIEGKPEKNELSVREYGKKSLGMDPDENGNSTADVNIVEGSAKEEAIMEKESDKRDICLPERGTELLSWEADKNLSRLDDIQVVAESSTAEANVVKHVADPTPVPLEVPTESLDEILNDQLDCHLGLDDAIKDHSTCSKTVILQELQSAMETVTSLELAGIDSPEDESRTDDIFTDDFNRKGKSISFDDESDLVAHEFLNLLQMEDSPVGFSSESEPDSPRERLLRQFEKDALADGFPLFDYSCFEEDQALFEAGVSGEANLHHEQVDFELSSMILAAEEEFLVAIESEASKTKAKMLEDLETEHLMREMGLNEKAFDRSPSPSPRGFGGRDCLLDDPSELPSLGEGLGPFIQTKNGGYIRSMNPSIFENSKSGGSLIMQVSSPVVVPAEMGSDVMEILQGLASIGIEKLSIQANKLMPLEDITGKTLQQIAWEASPTMDATESQRVHRHEEAVTEHMPVEPRRVERQSYKSRRGSVNEDMRSEYVSLEDLAPLAMDKIEALSMEGLRIQAGMSNDDAPSNISSQSIGDISALKGEGVDQRGSLGMDGTAGLQLVDVRDRGEDVDGLMSLSVTLDEWMKLDSGDFDDNGGDQISERTSKILAAHHANSLELIGRGSKGDKRRGKGSNKKCGLLGNNFTVALLVQLRDPLRNYEPVGTPMLALIQVERVFVPGKPRIFSTVSQVGNCKEEEEADEGELAAKAELGEPREAKSREEEGAAHYKITEVHVAGLKVDSDAAKRKLWGSKPQQQSGSRWLAANGMGKPNKHPLLKSKPAAPAGPRDSLWSISSLFWGRGAKSQEPSDSSSLKRNANIVL</sequence>
<organism evidence="3 4">
    <name type="scientific">Kalanchoe fedtschenkoi</name>
    <name type="common">Lavender scallops</name>
    <name type="synonym">South American air plant</name>
    <dbReference type="NCBI Taxonomy" id="63787"/>
    <lineage>
        <taxon>Eukaryota</taxon>
        <taxon>Viridiplantae</taxon>
        <taxon>Streptophyta</taxon>
        <taxon>Embryophyta</taxon>
        <taxon>Tracheophyta</taxon>
        <taxon>Spermatophyta</taxon>
        <taxon>Magnoliopsida</taxon>
        <taxon>eudicotyledons</taxon>
        <taxon>Gunneridae</taxon>
        <taxon>Pentapetalae</taxon>
        <taxon>Saxifragales</taxon>
        <taxon>Crassulaceae</taxon>
        <taxon>Kalanchoe</taxon>
    </lineage>
</organism>
<name>A0A7N0ZXU7_KALFE</name>
<dbReference type="GO" id="GO:0009903">
    <property type="term" value="P:chloroplast avoidance movement"/>
    <property type="evidence" value="ECO:0007669"/>
    <property type="project" value="EnsemblPlants"/>
</dbReference>
<dbReference type="Proteomes" id="UP000594263">
    <property type="component" value="Unplaced"/>
</dbReference>